<dbReference type="PANTHER" id="PTHR30336:SF4">
    <property type="entry name" value="ENVELOPE BIOGENESIS FACTOR ELYC"/>
    <property type="match status" value="1"/>
</dbReference>
<feature type="transmembrane region" description="Helical" evidence="1">
    <location>
        <begin position="32"/>
        <end position="48"/>
    </location>
</feature>
<evidence type="ECO:0000313" key="4">
    <source>
        <dbReference type="Proteomes" id="UP000182321"/>
    </source>
</evidence>
<name>A0A1H7G5B4_9FIRM</name>
<keyword evidence="1" id="KW-0812">Transmembrane</keyword>
<dbReference type="InterPro" id="IPR014729">
    <property type="entry name" value="Rossmann-like_a/b/a_fold"/>
</dbReference>
<feature type="transmembrane region" description="Helical" evidence="1">
    <location>
        <begin position="60"/>
        <end position="78"/>
    </location>
</feature>
<dbReference type="EMBL" id="FNZX01000004">
    <property type="protein sequence ID" value="SEK33321.1"/>
    <property type="molecule type" value="Genomic_DNA"/>
</dbReference>
<dbReference type="AlphaFoldDB" id="A0A1H7G5B4"/>
<accession>A0A1H7G5B4</accession>
<organism evidence="3 4">
    <name type="scientific">Pseudobutyrivibrio ruminis</name>
    <dbReference type="NCBI Taxonomy" id="46206"/>
    <lineage>
        <taxon>Bacteria</taxon>
        <taxon>Bacillati</taxon>
        <taxon>Bacillota</taxon>
        <taxon>Clostridia</taxon>
        <taxon>Lachnospirales</taxon>
        <taxon>Lachnospiraceae</taxon>
        <taxon>Pseudobutyrivibrio</taxon>
    </lineage>
</organism>
<dbReference type="RefSeq" id="WP_074789056.1">
    <property type="nucleotide sequence ID" value="NZ_FNZX01000004.1"/>
</dbReference>
<evidence type="ECO:0000259" key="2">
    <source>
        <dbReference type="Pfam" id="PF02698"/>
    </source>
</evidence>
<dbReference type="Proteomes" id="UP000182321">
    <property type="component" value="Unassembled WGS sequence"/>
</dbReference>
<feature type="domain" description="DUF218" evidence="2">
    <location>
        <begin position="96"/>
        <end position="232"/>
    </location>
</feature>
<proteinExistence type="predicted"/>
<reference evidence="4" key="1">
    <citation type="submission" date="2016-10" db="EMBL/GenBank/DDBJ databases">
        <authorList>
            <person name="Varghese N."/>
        </authorList>
    </citation>
    <scope>NUCLEOTIDE SEQUENCE [LARGE SCALE GENOMIC DNA]</scope>
    <source>
        <strain evidence="4">ACV-9</strain>
    </source>
</reference>
<sequence>MRKLRLVYALFAILSALYSIAVYMVGSGTFSFIIWVFAAIFFGFLYLMDKKKLWPKVPKAIRLVFRIIVATGIGIFIICQGCILTQFFSKGETGADYIIVLGAQMKDWGPSVVYKARLDSAVDYLNSNPDTKVIVTGGQGVNESISEGEGGKIYLIEQGISEDRIIVESESRDTDQNISNAMNLVEVSDDMKIGIVTNNFHVFRGVMIAKRYTDADVTGIAAYTEYQYLPNNMVRESFGILKDIF</sequence>
<dbReference type="Pfam" id="PF02698">
    <property type="entry name" value="DUF218"/>
    <property type="match status" value="1"/>
</dbReference>
<dbReference type="GO" id="GO:0000270">
    <property type="term" value="P:peptidoglycan metabolic process"/>
    <property type="evidence" value="ECO:0007669"/>
    <property type="project" value="TreeGrafter"/>
</dbReference>
<dbReference type="GO" id="GO:0043164">
    <property type="term" value="P:Gram-negative-bacterium-type cell wall biogenesis"/>
    <property type="evidence" value="ECO:0007669"/>
    <property type="project" value="TreeGrafter"/>
</dbReference>
<dbReference type="CDD" id="cd06259">
    <property type="entry name" value="YdcF-like"/>
    <property type="match status" value="1"/>
</dbReference>
<evidence type="ECO:0000256" key="1">
    <source>
        <dbReference type="SAM" id="Phobius"/>
    </source>
</evidence>
<dbReference type="GO" id="GO:0005886">
    <property type="term" value="C:plasma membrane"/>
    <property type="evidence" value="ECO:0007669"/>
    <property type="project" value="TreeGrafter"/>
</dbReference>
<protein>
    <submittedName>
        <fullName evidence="3">DUF218 domain-containing protein</fullName>
    </submittedName>
</protein>
<gene>
    <name evidence="3" type="ORF">SAMN02910377_00629</name>
</gene>
<dbReference type="Gene3D" id="3.40.50.620">
    <property type="entry name" value="HUPs"/>
    <property type="match status" value="1"/>
</dbReference>
<dbReference type="InterPro" id="IPR051599">
    <property type="entry name" value="Cell_Envelope_Assoc"/>
</dbReference>
<evidence type="ECO:0000313" key="3">
    <source>
        <dbReference type="EMBL" id="SEK33321.1"/>
    </source>
</evidence>
<keyword evidence="1" id="KW-1133">Transmembrane helix</keyword>
<keyword evidence="1" id="KW-0472">Membrane</keyword>
<keyword evidence="4" id="KW-1185">Reference proteome</keyword>
<dbReference type="PANTHER" id="PTHR30336">
    <property type="entry name" value="INNER MEMBRANE PROTEIN, PROBABLE PERMEASE"/>
    <property type="match status" value="1"/>
</dbReference>
<feature type="transmembrane region" description="Helical" evidence="1">
    <location>
        <begin position="7"/>
        <end position="26"/>
    </location>
</feature>
<dbReference type="InterPro" id="IPR003848">
    <property type="entry name" value="DUF218"/>
</dbReference>